<gene>
    <name evidence="7" type="ORF">SAMN02746089_00731</name>
</gene>
<dbReference type="FunFam" id="2.40.50.1070:FF:000003">
    <property type="entry name" value="23S rRNA (Uracil-5-)-methyltransferase RumA"/>
    <property type="match status" value="1"/>
</dbReference>
<dbReference type="STRING" id="1121256.SAMN02746089_00731"/>
<dbReference type="Proteomes" id="UP000184088">
    <property type="component" value="Unassembled WGS sequence"/>
</dbReference>
<keyword evidence="8" id="KW-1185">Reference proteome</keyword>
<evidence type="ECO:0000313" key="8">
    <source>
        <dbReference type="Proteomes" id="UP000184088"/>
    </source>
</evidence>
<protein>
    <submittedName>
        <fullName evidence="7">23S rRNA (Uracil-5-)-methyltransferase RumA</fullName>
    </submittedName>
</protein>
<dbReference type="PROSITE" id="PS50926">
    <property type="entry name" value="TRAM"/>
    <property type="match status" value="1"/>
</dbReference>
<reference evidence="7 8" key="1">
    <citation type="submission" date="2016-11" db="EMBL/GenBank/DDBJ databases">
        <authorList>
            <person name="Jaros S."/>
            <person name="Januszkiewicz K."/>
            <person name="Wedrychowicz H."/>
        </authorList>
    </citation>
    <scope>NUCLEOTIDE SEQUENCE [LARGE SCALE GENOMIC DNA]</scope>
    <source>
        <strain evidence="7 8">DSM 17918</strain>
    </source>
</reference>
<dbReference type="PANTHER" id="PTHR11061">
    <property type="entry name" value="RNA M5U METHYLTRANSFERASE"/>
    <property type="match status" value="1"/>
</dbReference>
<comment type="similarity">
    <text evidence="4">Belongs to the class I-like SAM-binding methyltransferase superfamily. RNA M5U methyltransferase family.</text>
</comment>
<accession>A0A1M4W1W5</accession>
<dbReference type="AlphaFoldDB" id="A0A1M4W1W5"/>
<dbReference type="InterPro" id="IPR030390">
    <property type="entry name" value="MeTrfase_TrmA_AS"/>
</dbReference>
<evidence type="ECO:0000256" key="3">
    <source>
        <dbReference type="ARBA" id="ARBA00022691"/>
    </source>
</evidence>
<feature type="binding site" evidence="4">
    <location>
        <position position="346"/>
    </location>
    <ligand>
        <name>S-adenosyl-L-methionine</name>
        <dbReference type="ChEBI" id="CHEBI:59789"/>
    </ligand>
</feature>
<keyword evidence="2 4" id="KW-0808">Transferase</keyword>
<dbReference type="InterPro" id="IPR012340">
    <property type="entry name" value="NA-bd_OB-fold"/>
</dbReference>
<dbReference type="NCBIfam" id="TIGR00479">
    <property type="entry name" value="rumA"/>
    <property type="match status" value="1"/>
</dbReference>
<dbReference type="GO" id="GO:0070041">
    <property type="term" value="F:rRNA (uridine-C5-)-methyltransferase activity"/>
    <property type="evidence" value="ECO:0007669"/>
    <property type="project" value="TreeGrafter"/>
</dbReference>
<evidence type="ECO:0000259" key="6">
    <source>
        <dbReference type="PROSITE" id="PS50926"/>
    </source>
</evidence>
<dbReference type="FunFam" id="3.40.50.150:FF:000009">
    <property type="entry name" value="23S rRNA (Uracil(1939)-C(5))-methyltransferase RlmD"/>
    <property type="match status" value="1"/>
</dbReference>
<dbReference type="InterPro" id="IPR010280">
    <property type="entry name" value="U5_MeTrfase_fam"/>
</dbReference>
<feature type="active site" description="Nucleophile" evidence="4">
    <location>
        <position position="418"/>
    </location>
</feature>
<evidence type="ECO:0000256" key="1">
    <source>
        <dbReference type="ARBA" id="ARBA00022603"/>
    </source>
</evidence>
<dbReference type="GO" id="GO:0070475">
    <property type="term" value="P:rRNA base methylation"/>
    <property type="evidence" value="ECO:0007669"/>
    <property type="project" value="TreeGrafter"/>
</dbReference>
<organism evidence="7 8">
    <name type="scientific">Caldanaerobius fijiensis DSM 17918</name>
    <dbReference type="NCBI Taxonomy" id="1121256"/>
    <lineage>
        <taxon>Bacteria</taxon>
        <taxon>Bacillati</taxon>
        <taxon>Bacillota</taxon>
        <taxon>Clostridia</taxon>
        <taxon>Thermoanaerobacterales</taxon>
        <taxon>Thermoanaerobacteraceae</taxon>
        <taxon>Caldanaerobius</taxon>
    </lineage>
</organism>
<feature type="binding site" evidence="4">
    <location>
        <position position="296"/>
    </location>
    <ligand>
        <name>S-adenosyl-L-methionine</name>
        <dbReference type="ChEBI" id="CHEBI:59789"/>
    </ligand>
</feature>
<feature type="binding site" evidence="4">
    <location>
        <position position="391"/>
    </location>
    <ligand>
        <name>S-adenosyl-L-methionine</name>
        <dbReference type="ChEBI" id="CHEBI:59789"/>
    </ligand>
</feature>
<evidence type="ECO:0000256" key="5">
    <source>
        <dbReference type="PROSITE-ProRule" id="PRU10015"/>
    </source>
</evidence>
<feature type="binding site" evidence="4">
    <location>
        <position position="325"/>
    </location>
    <ligand>
        <name>S-adenosyl-L-methionine</name>
        <dbReference type="ChEBI" id="CHEBI:59789"/>
    </ligand>
</feature>
<dbReference type="SUPFAM" id="SSF53335">
    <property type="entry name" value="S-adenosyl-L-methionine-dependent methyltransferases"/>
    <property type="match status" value="1"/>
</dbReference>
<sequence length="463" mass="52261">MYSYQFQWGVFMKKGQELIVDIVDVEYPGYGIGYFEDFKVKIKGAVTGQKVRAIIKKIRGNVIEADAVEIVKRAAYEREGICSSFGACGGCTYLNMDYAEQLKIKENMVKKLLDGAGITQYDFLGIQASPLEFSYRNKMEFTFGRDSAGSLTLGMHKRGRFFEVVNLDTCVLVDEDFIKILNCALEYAANNHLPYYDSRTHSGFLRHLVVRKAFKTGEILVNIVTTTQMNCDFDQFINAIKDIRLRGKIVGILHTYNDRLSDAVICERLEVLYGRDYIIEELLGLKFKISPFSFFQTNTYGAEALYNMARKFAGDLTDKIVFDLYCGTGTIGIIMAPKAKMVIGIELMEEAVKAAQENARFNRLSNCTFYTGDVAEVLTKINDKPDVVVVDPPRSGIGPKAINNIVKFGPDTIVYVSCNPQTLAADLRIFEDAGYKVKCVECMDMFPHTYHVETVARIQKEYN</sequence>
<dbReference type="Gene3D" id="3.40.50.150">
    <property type="entry name" value="Vaccinia Virus protein VP39"/>
    <property type="match status" value="1"/>
</dbReference>
<dbReference type="Pfam" id="PF05958">
    <property type="entry name" value="tRNA_U5-meth_tr"/>
    <property type="match status" value="1"/>
</dbReference>
<feature type="domain" description="TRAM" evidence="6">
    <location>
        <begin position="11"/>
        <end position="69"/>
    </location>
</feature>
<evidence type="ECO:0000313" key="7">
    <source>
        <dbReference type="EMBL" id="SHE75209.1"/>
    </source>
</evidence>
<keyword evidence="3 4" id="KW-0949">S-adenosyl-L-methionine</keyword>
<dbReference type="PROSITE" id="PS01231">
    <property type="entry name" value="TRMA_2"/>
    <property type="match status" value="1"/>
</dbReference>
<proteinExistence type="inferred from homology"/>
<dbReference type="InterPro" id="IPR030391">
    <property type="entry name" value="MeTrfase_TrmA_CS"/>
</dbReference>
<dbReference type="PROSITE" id="PS01230">
    <property type="entry name" value="TRMA_1"/>
    <property type="match status" value="1"/>
</dbReference>
<keyword evidence="1 4" id="KW-0489">Methyltransferase</keyword>
<dbReference type="InterPro" id="IPR029063">
    <property type="entry name" value="SAM-dependent_MTases_sf"/>
</dbReference>
<dbReference type="EMBL" id="FQVH01000005">
    <property type="protein sequence ID" value="SHE75209.1"/>
    <property type="molecule type" value="Genomic_DNA"/>
</dbReference>
<name>A0A1M4W1W5_9THEO</name>
<dbReference type="SUPFAM" id="SSF50249">
    <property type="entry name" value="Nucleic acid-binding proteins"/>
    <property type="match status" value="1"/>
</dbReference>
<dbReference type="CDD" id="cd02440">
    <property type="entry name" value="AdoMet_MTases"/>
    <property type="match status" value="1"/>
</dbReference>
<dbReference type="PROSITE" id="PS51687">
    <property type="entry name" value="SAM_MT_RNA_M5U"/>
    <property type="match status" value="1"/>
</dbReference>
<dbReference type="Gene3D" id="2.40.50.1070">
    <property type="match status" value="1"/>
</dbReference>
<dbReference type="Gene3D" id="2.40.50.140">
    <property type="entry name" value="Nucleic acid-binding proteins"/>
    <property type="match status" value="1"/>
</dbReference>
<dbReference type="PANTHER" id="PTHR11061:SF30">
    <property type="entry name" value="TRNA (URACIL(54)-C(5))-METHYLTRANSFERASE"/>
    <property type="match status" value="1"/>
</dbReference>
<feature type="active site" evidence="5">
    <location>
        <position position="418"/>
    </location>
</feature>
<evidence type="ECO:0000256" key="4">
    <source>
        <dbReference type="PROSITE-ProRule" id="PRU01024"/>
    </source>
</evidence>
<dbReference type="InterPro" id="IPR002792">
    <property type="entry name" value="TRAM_dom"/>
</dbReference>
<evidence type="ECO:0000256" key="2">
    <source>
        <dbReference type="ARBA" id="ARBA00022679"/>
    </source>
</evidence>